<dbReference type="Gene3D" id="3.20.20.150">
    <property type="entry name" value="Divalent-metal-dependent TIM barrel enzymes"/>
    <property type="match status" value="1"/>
</dbReference>
<gene>
    <name evidence="2" type="ORF">SAMN05421770_106306</name>
</gene>
<dbReference type="Pfam" id="PF01261">
    <property type="entry name" value="AP_endonuc_2"/>
    <property type="match status" value="1"/>
</dbReference>
<feature type="domain" description="Xylose isomerase-like TIM barrel" evidence="1">
    <location>
        <begin position="21"/>
        <end position="277"/>
    </location>
</feature>
<dbReference type="PANTHER" id="PTHR12110:SF21">
    <property type="entry name" value="XYLOSE ISOMERASE-LIKE TIM BARREL DOMAIN-CONTAINING PROTEIN"/>
    <property type="match status" value="1"/>
</dbReference>
<keyword evidence="3" id="KW-1185">Reference proteome</keyword>
<dbReference type="SUPFAM" id="SSF51658">
    <property type="entry name" value="Xylose isomerase-like"/>
    <property type="match status" value="1"/>
</dbReference>
<evidence type="ECO:0000259" key="1">
    <source>
        <dbReference type="Pfam" id="PF01261"/>
    </source>
</evidence>
<dbReference type="InterPro" id="IPR036237">
    <property type="entry name" value="Xyl_isomerase-like_sf"/>
</dbReference>
<dbReference type="InterPro" id="IPR013022">
    <property type="entry name" value="Xyl_isomerase-like_TIM-brl"/>
</dbReference>
<dbReference type="Proteomes" id="UP000198356">
    <property type="component" value="Unassembled WGS sequence"/>
</dbReference>
<protein>
    <submittedName>
        <fullName evidence="2">Sugar phosphate isomerase/epimerase</fullName>
    </submittedName>
</protein>
<evidence type="ECO:0000313" key="2">
    <source>
        <dbReference type="EMBL" id="SNT28305.1"/>
    </source>
</evidence>
<sequence>MQSAISTQVFLPHRLHPGLLDALRHGGAGVIEIFAARHHFDYADRSQVREIAQWFRDTGTGATLHQPLTTETTWSRHAGPNVNLIAPEKTHRIEAMDEIKRAIESAELIPISACVLHLGMSNDVWSDQALEHSLTAIEHLKAFAAPLGVRLLLENLRNEITTPEKLLAILRIGHFDSVGVCLDVGHAHVKGQDLAAMLELLSPRIGEVHVHDNNGMRDDHLWPASGTERGSATLNGTIDWAKTYRLLASLPVPGVLEIKHDHAGSTEDVTRTAVEVFSHQRRLLEYREPTNQEVEERERQELLERQ</sequence>
<dbReference type="AlphaFoldDB" id="A0A239LDD1"/>
<organism evidence="2 3">
    <name type="scientific">Granulicella rosea</name>
    <dbReference type="NCBI Taxonomy" id="474952"/>
    <lineage>
        <taxon>Bacteria</taxon>
        <taxon>Pseudomonadati</taxon>
        <taxon>Acidobacteriota</taxon>
        <taxon>Terriglobia</taxon>
        <taxon>Terriglobales</taxon>
        <taxon>Acidobacteriaceae</taxon>
        <taxon>Granulicella</taxon>
    </lineage>
</organism>
<dbReference type="OrthoDB" id="9801960at2"/>
<evidence type="ECO:0000313" key="3">
    <source>
        <dbReference type="Proteomes" id="UP000198356"/>
    </source>
</evidence>
<accession>A0A239LDD1</accession>
<dbReference type="RefSeq" id="WP_089409615.1">
    <property type="nucleotide sequence ID" value="NZ_FZOU01000006.1"/>
</dbReference>
<dbReference type="EMBL" id="FZOU01000006">
    <property type="protein sequence ID" value="SNT28305.1"/>
    <property type="molecule type" value="Genomic_DNA"/>
</dbReference>
<dbReference type="PANTHER" id="PTHR12110">
    <property type="entry name" value="HYDROXYPYRUVATE ISOMERASE"/>
    <property type="match status" value="1"/>
</dbReference>
<dbReference type="GO" id="GO:0016853">
    <property type="term" value="F:isomerase activity"/>
    <property type="evidence" value="ECO:0007669"/>
    <property type="project" value="UniProtKB-KW"/>
</dbReference>
<dbReference type="InterPro" id="IPR050312">
    <property type="entry name" value="IolE/XylAMocC-like"/>
</dbReference>
<name>A0A239LDD1_9BACT</name>
<proteinExistence type="predicted"/>
<reference evidence="2 3" key="1">
    <citation type="submission" date="2017-06" db="EMBL/GenBank/DDBJ databases">
        <authorList>
            <person name="Kim H.J."/>
            <person name="Triplett B.A."/>
        </authorList>
    </citation>
    <scope>NUCLEOTIDE SEQUENCE [LARGE SCALE GENOMIC DNA]</scope>
    <source>
        <strain evidence="2 3">DSM 18704</strain>
    </source>
</reference>
<keyword evidence="2" id="KW-0413">Isomerase</keyword>